<keyword evidence="3" id="KW-0804">Transcription</keyword>
<protein>
    <submittedName>
        <fullName evidence="8">Uncharacterized protein</fullName>
    </submittedName>
</protein>
<organism evidence="8 9">
    <name type="scientific">Nepenthes gracilis</name>
    <name type="common">Slender pitcher plant</name>
    <dbReference type="NCBI Taxonomy" id="150966"/>
    <lineage>
        <taxon>Eukaryota</taxon>
        <taxon>Viridiplantae</taxon>
        <taxon>Streptophyta</taxon>
        <taxon>Embryophyta</taxon>
        <taxon>Tracheophyta</taxon>
        <taxon>Spermatophyta</taxon>
        <taxon>Magnoliopsida</taxon>
        <taxon>eudicotyledons</taxon>
        <taxon>Gunneridae</taxon>
        <taxon>Pentapetalae</taxon>
        <taxon>Caryophyllales</taxon>
        <taxon>Nepenthaceae</taxon>
        <taxon>Nepenthes</taxon>
    </lineage>
</organism>
<gene>
    <name evidence="8" type="ORF">Nepgr_015345</name>
</gene>
<dbReference type="Gene3D" id="3.10.20.90">
    <property type="entry name" value="Phosphatidylinositol 3-kinase Catalytic Subunit, Chain A, domain 1"/>
    <property type="match status" value="1"/>
</dbReference>
<feature type="domain" description="PB1" evidence="7">
    <location>
        <begin position="834"/>
        <end position="917"/>
    </location>
</feature>
<feature type="region of interest" description="Disordered" evidence="5">
    <location>
        <begin position="771"/>
        <end position="805"/>
    </location>
</feature>
<evidence type="ECO:0000313" key="8">
    <source>
        <dbReference type="EMBL" id="GMH13504.1"/>
    </source>
</evidence>
<dbReference type="Pfam" id="PF00564">
    <property type="entry name" value="PB1"/>
    <property type="match status" value="1"/>
</dbReference>
<dbReference type="InterPro" id="IPR000270">
    <property type="entry name" value="PB1_dom"/>
</dbReference>
<dbReference type="EMBL" id="BSYO01000013">
    <property type="protein sequence ID" value="GMH13504.1"/>
    <property type="molecule type" value="Genomic_DNA"/>
</dbReference>
<comment type="caution">
    <text evidence="8">The sequence shown here is derived from an EMBL/GenBank/DDBJ whole genome shotgun (WGS) entry which is preliminary data.</text>
</comment>
<evidence type="ECO:0000256" key="4">
    <source>
        <dbReference type="ARBA" id="ARBA00023242"/>
    </source>
</evidence>
<evidence type="ECO:0000259" key="7">
    <source>
        <dbReference type="PROSITE" id="PS51745"/>
    </source>
</evidence>
<keyword evidence="9" id="KW-1185">Reference proteome</keyword>
<dbReference type="PROSITE" id="PS51519">
    <property type="entry name" value="RWP_RK"/>
    <property type="match status" value="1"/>
</dbReference>
<dbReference type="PANTHER" id="PTHR32002">
    <property type="entry name" value="PROTEIN NLP8"/>
    <property type="match status" value="1"/>
</dbReference>
<dbReference type="PROSITE" id="PS51745">
    <property type="entry name" value="PB1"/>
    <property type="match status" value="1"/>
</dbReference>
<keyword evidence="2" id="KW-0238">DNA-binding</keyword>
<dbReference type="Proteomes" id="UP001279734">
    <property type="component" value="Unassembled WGS sequence"/>
</dbReference>
<feature type="compositionally biased region" description="Basic and acidic residues" evidence="5">
    <location>
        <begin position="778"/>
        <end position="788"/>
    </location>
</feature>
<dbReference type="InterPro" id="IPR003035">
    <property type="entry name" value="RWP-RK_dom"/>
</dbReference>
<dbReference type="InterPro" id="IPR053793">
    <property type="entry name" value="PB1-like"/>
</dbReference>
<evidence type="ECO:0000256" key="1">
    <source>
        <dbReference type="ARBA" id="ARBA00023015"/>
    </source>
</evidence>
<dbReference type="SUPFAM" id="SSF54277">
    <property type="entry name" value="CAD &amp; PB1 domains"/>
    <property type="match status" value="1"/>
</dbReference>
<feature type="domain" description="RWP-RK" evidence="6">
    <location>
        <begin position="600"/>
        <end position="681"/>
    </location>
</feature>
<evidence type="ECO:0000259" key="6">
    <source>
        <dbReference type="PROSITE" id="PS51519"/>
    </source>
</evidence>
<evidence type="ECO:0000256" key="2">
    <source>
        <dbReference type="ARBA" id="ARBA00023125"/>
    </source>
</evidence>
<evidence type="ECO:0000256" key="5">
    <source>
        <dbReference type="SAM" id="MobiDB-lite"/>
    </source>
</evidence>
<evidence type="ECO:0000313" key="9">
    <source>
        <dbReference type="Proteomes" id="UP001279734"/>
    </source>
</evidence>
<proteinExistence type="predicted"/>
<reference evidence="8" key="1">
    <citation type="submission" date="2023-05" db="EMBL/GenBank/DDBJ databases">
        <title>Nepenthes gracilis genome sequencing.</title>
        <authorList>
            <person name="Fukushima K."/>
        </authorList>
    </citation>
    <scope>NUCLEOTIDE SEQUENCE</scope>
    <source>
        <strain evidence="8">SING2019-196</strain>
    </source>
</reference>
<dbReference type="PANTHER" id="PTHR32002:SF46">
    <property type="entry name" value="PROTEIN NLP2"/>
    <property type="match status" value="1"/>
</dbReference>
<feature type="compositionally biased region" description="Low complexity" evidence="5">
    <location>
        <begin position="727"/>
        <end position="757"/>
    </location>
</feature>
<dbReference type="GO" id="GO:0003677">
    <property type="term" value="F:DNA binding"/>
    <property type="evidence" value="ECO:0007669"/>
    <property type="project" value="UniProtKB-KW"/>
</dbReference>
<keyword evidence="4" id="KW-0539">Nucleus</keyword>
<dbReference type="Pfam" id="PF02042">
    <property type="entry name" value="RWP-RK"/>
    <property type="match status" value="1"/>
</dbReference>
<accession>A0AAD3SMM9</accession>
<feature type="region of interest" description="Disordered" evidence="5">
    <location>
        <begin position="698"/>
        <end position="757"/>
    </location>
</feature>
<name>A0AAD3SMM9_NEPGR</name>
<dbReference type="AlphaFoldDB" id="A0AAD3SMM9"/>
<dbReference type="GO" id="GO:0003700">
    <property type="term" value="F:DNA-binding transcription factor activity"/>
    <property type="evidence" value="ECO:0007669"/>
    <property type="project" value="InterPro"/>
</dbReference>
<dbReference type="InterPro" id="IPR034891">
    <property type="entry name" value="PB1_NLP"/>
</dbReference>
<sequence length="932" mass="103516">MDDDDFTTSNCPLFGSIDYDFMDELLDEGCWLHTADASNILQPGPSTSTAMRYPSYSSPILETNSTNLTSIPQQNTSQEAEETDIWGLPNIRTPISQNAKEVLASQSRDDNAIQALKSLDQSRNLLWEGDNVSKIWIAPETNPGHSSSVKDRLMRAIWHFKELNRNRDVLIQIWVPVRRGIKNFLTTFEQPYFHDPASTRLVNYRNVSEKYQFSADEDSKETLGLPGRVFVGKVPEWTPDVRFFRQDEYPRRNYAHMYDIRGSIALPVFEKGSGNCLGVVEIVTTTQKVNYHPEVQSVCRALEAVDLRSSEILSHSKRKSGINVHETTSPNILNILQTVCDKHDLPLAQAWAPCIQQGKGGCWNSDNNGHCISTVDSACYVRDPRVQDFHEACSEHHLLRGQGVVGKAFTTNQPCFATDITAFSKADYPLSHHAMLFGLRAAVAIPIRSAFSQSTCYILEFFLPLDCEDADLTLHSKIVESFSTVIRQGSQNFYFHTVEDIEQKSIFPFAEMPTSSDGKLNEHGNAKMSSLGWKRHWQEQTSWISHMIDAQKKDDPADKFTVMTKAFPDGGNTEQDSRLICVAEGGGDSSFEGHHTLGARKMGDKRKIKAQKTISLQVLRQYFSGSLKDAAKNMGVCPTTLKRICRQHGISRWPSRKIKKVSHSLRKLQLVIDSVQGAEGAIQLSSFYTNFPELNNPNLSSPNQFSSIQMNDQSKQLNNQPEGSIPSSGATTSKSLSPSSSQTSTSSHSFSTGAKSSSAMATAMGSLEALTAENPGDSSKRTQNEAEFHVSSQKAPALPGGSRSAKSLGEHALLESFPTPLLRSNSVAMQDGGTFKVKVTFGEEKIRFSISQNMGFEDLKLEIARRYSIEDVNNIYIKYLDDDKDWVLLTCDDDLDECIDIQSSSRSCTIKLSVHRALSLSSGSLLGNSVQS</sequence>
<dbReference type="CDD" id="cd06407">
    <property type="entry name" value="PB1_NLP"/>
    <property type="match status" value="1"/>
</dbReference>
<evidence type="ECO:0000256" key="3">
    <source>
        <dbReference type="ARBA" id="ARBA00023163"/>
    </source>
</evidence>
<dbReference type="InterPro" id="IPR045012">
    <property type="entry name" value="NLP"/>
</dbReference>
<dbReference type="InterPro" id="IPR055081">
    <property type="entry name" value="NLP1-9_GAF"/>
</dbReference>
<feature type="compositionally biased region" description="Polar residues" evidence="5">
    <location>
        <begin position="708"/>
        <end position="726"/>
    </location>
</feature>
<keyword evidence="1" id="KW-0805">Transcription regulation</keyword>
<feature type="compositionally biased region" description="Low complexity" evidence="5">
    <location>
        <begin position="698"/>
        <end position="707"/>
    </location>
</feature>
<dbReference type="Pfam" id="PF22922">
    <property type="entry name" value="GAF_NLP"/>
    <property type="match status" value="2"/>
</dbReference>
<dbReference type="SMART" id="SM00666">
    <property type="entry name" value="PB1"/>
    <property type="match status" value="1"/>
</dbReference>